<dbReference type="InterPro" id="IPR036388">
    <property type="entry name" value="WH-like_DNA-bd_sf"/>
</dbReference>
<accession>A0A8B3S6X9</accession>
<evidence type="ECO:0000256" key="1">
    <source>
        <dbReference type="ARBA" id="ARBA00009350"/>
    </source>
</evidence>
<dbReference type="PANTHER" id="PTHR37478">
    <property type="match status" value="1"/>
</dbReference>
<evidence type="ECO:0000313" key="4">
    <source>
        <dbReference type="Proteomes" id="UP000291831"/>
    </source>
</evidence>
<comment type="similarity">
    <text evidence="1 2">Belongs to the UPF0251 family.</text>
</comment>
<name>A0A8B3S6X9_9EURY</name>
<dbReference type="AlphaFoldDB" id="A0A8B3S6X9"/>
<comment type="caution">
    <text evidence="3">The sequence shown here is derived from an EMBL/GenBank/DDBJ whole genome shotgun (WGS) entry which is preliminary data.</text>
</comment>
<dbReference type="EMBL" id="RPGO01000003">
    <property type="protein sequence ID" value="RZB33045.1"/>
    <property type="molecule type" value="Genomic_DNA"/>
</dbReference>
<dbReference type="InterPro" id="IPR002852">
    <property type="entry name" value="UPF0251"/>
</dbReference>
<evidence type="ECO:0000313" key="3">
    <source>
        <dbReference type="EMBL" id="RZB33045.1"/>
    </source>
</evidence>
<proteinExistence type="inferred from homology"/>
<dbReference type="Gene3D" id="1.10.10.10">
    <property type="entry name" value="Winged helix-like DNA-binding domain superfamily/Winged helix DNA-binding domain"/>
    <property type="match status" value="1"/>
</dbReference>
<dbReference type="Proteomes" id="UP000291831">
    <property type="component" value="Unassembled WGS sequence"/>
</dbReference>
<reference evidence="4" key="1">
    <citation type="submission" date="2019-01" db="EMBL/GenBank/DDBJ databases">
        <title>Anaerobic oxidation of ethane by archaea from a marine hydrocarbon seep.</title>
        <authorList>
            <person name="Musat F."/>
        </authorList>
    </citation>
    <scope>NUCLEOTIDE SEQUENCE [LARGE SCALE GENOMIC DNA]</scope>
</reference>
<sequence>MSEMYGKCRGRPKCPRWVEQIPEITYFEPRGNSSPGLAAVCLSVEELEAMRLVDLEELQQGEAAVKMGISRKALWTELQNARKKVAGALTSGRAIEIKGGNYVLDLKRKFECYNCRHEWEEAFGTGRPDTCPACGSVNIRSAHTNRGYAGERHGFRGGE</sequence>
<evidence type="ECO:0000256" key="2">
    <source>
        <dbReference type="HAMAP-Rule" id="MF_00674"/>
    </source>
</evidence>
<gene>
    <name evidence="3" type="ORF">AEth_00162</name>
</gene>
<protein>
    <recommendedName>
        <fullName evidence="2">UPF0251 protein AEth_00162</fullName>
    </recommendedName>
</protein>
<dbReference type="Pfam" id="PF02001">
    <property type="entry name" value="DUF134"/>
    <property type="match status" value="1"/>
</dbReference>
<dbReference type="PANTHER" id="PTHR37478:SF2">
    <property type="entry name" value="UPF0251 PROTEIN TK0562"/>
    <property type="match status" value="1"/>
</dbReference>
<dbReference type="HAMAP" id="MF_00674">
    <property type="entry name" value="UPF0251"/>
    <property type="match status" value="1"/>
</dbReference>
<organism evidence="3 4">
    <name type="scientific">Candidatus Argoarchaeum ethanivorans</name>
    <dbReference type="NCBI Taxonomy" id="2608793"/>
    <lineage>
        <taxon>Archaea</taxon>
        <taxon>Methanobacteriati</taxon>
        <taxon>Methanobacteriota</taxon>
        <taxon>Stenosarchaea group</taxon>
        <taxon>Methanomicrobia</taxon>
        <taxon>Methanosarcinales</taxon>
        <taxon>Methanosarcinales incertae sedis</taxon>
        <taxon>GOM Arc I cluster</taxon>
        <taxon>Candidatus Argoarchaeum</taxon>
    </lineage>
</organism>